<dbReference type="AlphaFoldDB" id="A0A7S0DEU6"/>
<evidence type="ECO:0000313" key="1">
    <source>
        <dbReference type="EMBL" id="CAD8452680.1"/>
    </source>
</evidence>
<dbReference type="Gene3D" id="4.10.860.10">
    <property type="entry name" value="UVR domain"/>
    <property type="match status" value="1"/>
</dbReference>
<gene>
    <name evidence="1" type="ORF">LAMO00422_LOCUS11612</name>
</gene>
<protein>
    <submittedName>
        <fullName evidence="1">Uncharacterized protein</fullName>
    </submittedName>
</protein>
<dbReference type="PROSITE" id="PS50096">
    <property type="entry name" value="IQ"/>
    <property type="match status" value="1"/>
</dbReference>
<proteinExistence type="predicted"/>
<organism evidence="1">
    <name type="scientific">Amorphochlora amoebiformis</name>
    <dbReference type="NCBI Taxonomy" id="1561963"/>
    <lineage>
        <taxon>Eukaryota</taxon>
        <taxon>Sar</taxon>
        <taxon>Rhizaria</taxon>
        <taxon>Cercozoa</taxon>
        <taxon>Chlorarachniophyceae</taxon>
        <taxon>Amorphochlora</taxon>
    </lineage>
</organism>
<name>A0A7S0DEU6_9EUKA</name>
<dbReference type="EMBL" id="HBEM01016927">
    <property type="protein sequence ID" value="CAD8452680.1"/>
    <property type="molecule type" value="Transcribed_RNA"/>
</dbReference>
<reference evidence="1" key="1">
    <citation type="submission" date="2021-01" db="EMBL/GenBank/DDBJ databases">
        <authorList>
            <person name="Corre E."/>
            <person name="Pelletier E."/>
            <person name="Niang G."/>
            <person name="Scheremetjew M."/>
            <person name="Finn R."/>
            <person name="Kale V."/>
            <person name="Holt S."/>
            <person name="Cochrane G."/>
            <person name="Meng A."/>
            <person name="Brown T."/>
            <person name="Cohen L."/>
        </authorList>
    </citation>
    <scope>NUCLEOTIDE SEQUENCE</scope>
    <source>
        <strain evidence="1">CCMP2058</strain>
    </source>
</reference>
<accession>A0A7S0DEU6</accession>
<sequence>MDLGIAKDILKDRKTHIDQRVTQLEKELLDVRSAILNKTEILLKLKARKLRLMSDPVALKIAELQREEEAAVCVQDYLKAHSIREQIQTLEPKMQDNGVVDDIWRGQNGTMIKTKLGIY</sequence>